<dbReference type="InterPro" id="IPR036388">
    <property type="entry name" value="WH-like_DNA-bd_sf"/>
</dbReference>
<name>A0A218MMU1_9VIRU</name>
<reference evidence="2" key="2">
    <citation type="journal article" date="2017" name="Nat. Commun.">
        <title>Single-virus genomics reveals hidden cosmopolitan and abundant viruses.</title>
        <authorList>
            <person name="Martinez-Hernandez F."/>
            <person name="Fornas O."/>
            <person name="Lluesma Gomez M."/>
            <person name="Bolduc B."/>
            <person name="de la Cruz Pena M.J."/>
            <person name="Martinez J.M."/>
            <person name="Anton J."/>
            <person name="Gasol J.M."/>
            <person name="Rosselli R."/>
            <person name="Rodriguez-Valera F."/>
            <person name="Sullivan M.B."/>
            <person name="Acinas S.G."/>
            <person name="Martinez-Garcia M."/>
        </authorList>
    </citation>
    <scope>NUCLEOTIDE SEQUENCE</scope>
</reference>
<evidence type="ECO:0000259" key="1">
    <source>
        <dbReference type="Pfam" id="PF08281"/>
    </source>
</evidence>
<dbReference type="GO" id="GO:0006352">
    <property type="term" value="P:DNA-templated transcription initiation"/>
    <property type="evidence" value="ECO:0007669"/>
    <property type="project" value="InterPro"/>
</dbReference>
<feature type="domain" description="RNA polymerase sigma factor 70 region 4 type 2" evidence="1">
    <location>
        <begin position="15"/>
        <end position="45"/>
    </location>
</feature>
<dbReference type="Gene3D" id="1.10.10.10">
    <property type="entry name" value="Winged helix-like DNA-binding domain superfamily/Winged helix DNA-binding domain"/>
    <property type="match status" value="1"/>
</dbReference>
<protein>
    <recommendedName>
        <fullName evidence="1">RNA polymerase sigma factor 70 region 4 type 2 domain-containing protein</fullName>
    </recommendedName>
</protein>
<organism evidence="2">
    <name type="scientific">uncultured virus</name>
    <dbReference type="NCBI Taxonomy" id="340016"/>
    <lineage>
        <taxon>Viruses</taxon>
        <taxon>environmental samples</taxon>
    </lineage>
</organism>
<sequence length="225" mass="26894">MRNNLSIKRQIKENVFKLREEGKSYKQIAKQLDCSKGTVNYHLSEGAAEKVKSRSGRKYWRKVWRFCYETKKEDNVQPYKETLLRKKGRAFLYGRKDKHTYRRNRMGLKYKDTKLFQCLNKIWPGMKKEKDVYQAVNQWTGEPDFYDDGTPIMTPYVRCKLTDEIIMARGNDIHVDHINGDRTDNNPDNWSFVKDWANAMKADAKTYDVLEERLEKVLKTIRKYK</sequence>
<evidence type="ECO:0000313" key="2">
    <source>
        <dbReference type="EMBL" id="ASF00620.1"/>
    </source>
</evidence>
<accession>A0A218MMU1</accession>
<reference evidence="2" key="1">
    <citation type="submission" date="2016-10" db="EMBL/GenBank/DDBJ databases">
        <authorList>
            <person name="Varghese N."/>
        </authorList>
    </citation>
    <scope>NUCLEOTIDE SEQUENCE</scope>
</reference>
<dbReference type="GO" id="GO:0016987">
    <property type="term" value="F:sigma factor activity"/>
    <property type="evidence" value="ECO:0007669"/>
    <property type="project" value="InterPro"/>
</dbReference>
<dbReference type="GO" id="GO:0003677">
    <property type="term" value="F:DNA binding"/>
    <property type="evidence" value="ECO:0007669"/>
    <property type="project" value="InterPro"/>
</dbReference>
<dbReference type="Pfam" id="PF08281">
    <property type="entry name" value="Sigma70_r4_2"/>
    <property type="match status" value="1"/>
</dbReference>
<dbReference type="InterPro" id="IPR013249">
    <property type="entry name" value="RNA_pol_sigma70_r4_t2"/>
</dbReference>
<dbReference type="EMBL" id="KY052846">
    <property type="protein sequence ID" value="ASF00620.1"/>
    <property type="molecule type" value="Genomic_DNA"/>
</dbReference>
<dbReference type="SUPFAM" id="SSF46894">
    <property type="entry name" value="C-terminal effector domain of the bipartite response regulators"/>
    <property type="match status" value="1"/>
</dbReference>
<dbReference type="InterPro" id="IPR016032">
    <property type="entry name" value="Sig_transdc_resp-reg_C-effctor"/>
</dbReference>
<proteinExistence type="predicted"/>